<protein>
    <submittedName>
        <fullName evidence="1">Restriction endonuclease, SacI family</fullName>
        <ecNumber evidence="1">3.1.21.-</ecNumber>
    </submittedName>
</protein>
<dbReference type="EC" id="3.1.21.-" evidence="1"/>
<reference evidence="1 2" key="1">
    <citation type="submission" date="2021-08" db="EMBL/GenBank/DDBJ databases">
        <title>Comparative Genomics Analysis of the Genus Qipengyuania Reveals Extensive Genetic Diversity and Metabolic Versatility, Including the Description of Fifteen Novel Species.</title>
        <authorList>
            <person name="Liu Y."/>
        </authorList>
    </citation>
    <scope>NUCLEOTIDE SEQUENCE [LARGE SCALE GENOMIC DNA]</scope>
    <source>
        <strain evidence="1 2">1NDH17</strain>
    </source>
</reference>
<evidence type="ECO:0000313" key="1">
    <source>
        <dbReference type="EMBL" id="MBX7459189.1"/>
    </source>
</evidence>
<gene>
    <name evidence="1" type="ORF">K3152_13100</name>
</gene>
<proteinExistence type="predicted"/>
<keyword evidence="2" id="KW-1185">Reference proteome</keyword>
<dbReference type="EMBL" id="JAIGNK010000004">
    <property type="protein sequence ID" value="MBX7459189.1"/>
    <property type="molecule type" value="Genomic_DNA"/>
</dbReference>
<keyword evidence="1" id="KW-0378">Hydrolase</keyword>
<organism evidence="1 2">
    <name type="scientific">Qipengyuania polymorpha</name>
    <dbReference type="NCBI Taxonomy" id="2867234"/>
    <lineage>
        <taxon>Bacteria</taxon>
        <taxon>Pseudomonadati</taxon>
        <taxon>Pseudomonadota</taxon>
        <taxon>Alphaproteobacteria</taxon>
        <taxon>Sphingomonadales</taxon>
        <taxon>Erythrobacteraceae</taxon>
        <taxon>Qipengyuania</taxon>
    </lineage>
</organism>
<keyword evidence="1" id="KW-0540">Nuclease</keyword>
<dbReference type="Proteomes" id="UP000783253">
    <property type="component" value="Unassembled WGS sequence"/>
</dbReference>
<accession>A0ABS7J550</accession>
<name>A0ABS7J550_9SPHN</name>
<sequence>MDQNALIDGMKANLRTAVGFTGTLSLPKNVEMATQALIADGAPNCALVAMTNLAATATDNTIQPDILKKRHGGVDLRSLYKKTTRPVLSEIIKALGVTMALSKDPFVSNPFREEKVDENWVEERGNKLAGAEELRVLLAYASANPREALEVLCAVGKAYTEKLQLAKISYNLPPRITTHFAAKLLNDWMGQQSSKGSRLEITATAVLRYTGSQMSGGWSEVESHEVNDSTPYDQICRHRGSVVALSECKDQPVTASHVNQLSDEMRRMACSRGYLFSRKEWLEKTDWKTVEEALTSRSVLGYRIDVIDIMEVIRSWLPLVDQDERDLPAFMGIFTQELDKRGQLEDRRSLATLIDDLVNSGR</sequence>
<evidence type="ECO:0000313" key="2">
    <source>
        <dbReference type="Proteomes" id="UP000783253"/>
    </source>
</evidence>
<dbReference type="GO" id="GO:0004519">
    <property type="term" value="F:endonuclease activity"/>
    <property type="evidence" value="ECO:0007669"/>
    <property type="project" value="UniProtKB-KW"/>
</dbReference>
<dbReference type="RefSeq" id="WP_221574581.1">
    <property type="nucleotide sequence ID" value="NZ_JAIGNK010000004.1"/>
</dbReference>
<dbReference type="GO" id="GO:0016787">
    <property type="term" value="F:hydrolase activity"/>
    <property type="evidence" value="ECO:0007669"/>
    <property type="project" value="UniProtKB-KW"/>
</dbReference>
<comment type="caution">
    <text evidence="1">The sequence shown here is derived from an EMBL/GenBank/DDBJ whole genome shotgun (WGS) entry which is preliminary data.</text>
</comment>
<keyword evidence="1" id="KW-0255">Endonuclease</keyword>